<sequence length="84" mass="9432">MQMPCSMTKGVKFDPVITSSSSTTIPLAREHANLDPDLIVDDLHRNSTRRFVSTVQPEKLPQTYKHIRRLLPAPHHDISSADPS</sequence>
<keyword evidence="2" id="KW-1185">Reference proteome</keyword>
<name>A0AAI8VFJ9_9PEZI</name>
<evidence type="ECO:0000313" key="2">
    <source>
        <dbReference type="Proteomes" id="UP001295740"/>
    </source>
</evidence>
<evidence type="ECO:0000313" key="1">
    <source>
        <dbReference type="EMBL" id="CAJ2503725.1"/>
    </source>
</evidence>
<organism evidence="1 2">
    <name type="scientific">Anthostomella pinea</name>
    <dbReference type="NCBI Taxonomy" id="933095"/>
    <lineage>
        <taxon>Eukaryota</taxon>
        <taxon>Fungi</taxon>
        <taxon>Dikarya</taxon>
        <taxon>Ascomycota</taxon>
        <taxon>Pezizomycotina</taxon>
        <taxon>Sordariomycetes</taxon>
        <taxon>Xylariomycetidae</taxon>
        <taxon>Xylariales</taxon>
        <taxon>Xylariaceae</taxon>
        <taxon>Anthostomella</taxon>
    </lineage>
</organism>
<protein>
    <submittedName>
        <fullName evidence="1">Uu.00g111190.m01.CDS01</fullName>
    </submittedName>
</protein>
<gene>
    <name evidence="1" type="ORF">KHLLAP_LOCUS4193</name>
</gene>
<dbReference type="EMBL" id="CAUWAG010000006">
    <property type="protein sequence ID" value="CAJ2503725.1"/>
    <property type="molecule type" value="Genomic_DNA"/>
</dbReference>
<proteinExistence type="predicted"/>
<reference evidence="1" key="1">
    <citation type="submission" date="2023-10" db="EMBL/GenBank/DDBJ databases">
        <authorList>
            <person name="Hackl T."/>
        </authorList>
    </citation>
    <scope>NUCLEOTIDE SEQUENCE</scope>
</reference>
<comment type="caution">
    <text evidence="1">The sequence shown here is derived from an EMBL/GenBank/DDBJ whole genome shotgun (WGS) entry which is preliminary data.</text>
</comment>
<accession>A0AAI8VFJ9</accession>
<dbReference type="AlphaFoldDB" id="A0AAI8VFJ9"/>
<dbReference type="Proteomes" id="UP001295740">
    <property type="component" value="Unassembled WGS sequence"/>
</dbReference>